<evidence type="ECO:0000256" key="3">
    <source>
        <dbReference type="ARBA" id="ARBA00023163"/>
    </source>
</evidence>
<dbReference type="InterPro" id="IPR036390">
    <property type="entry name" value="WH_DNA-bd_sf"/>
</dbReference>
<evidence type="ECO:0000313" key="5">
    <source>
        <dbReference type="EMBL" id="MFC0081907.1"/>
    </source>
</evidence>
<dbReference type="Gene3D" id="1.10.10.10">
    <property type="entry name" value="Winged helix-like DNA-binding domain superfamily/Winged helix DNA-binding domain"/>
    <property type="match status" value="1"/>
</dbReference>
<dbReference type="InterPro" id="IPR039422">
    <property type="entry name" value="MarR/SlyA-like"/>
</dbReference>
<dbReference type="Proteomes" id="UP001589788">
    <property type="component" value="Unassembled WGS sequence"/>
</dbReference>
<dbReference type="InterPro" id="IPR000835">
    <property type="entry name" value="HTH_MarR-typ"/>
</dbReference>
<sequence>MDQGGAVAARIAVTPELLAEVLSASWRRWRRLLAAELGPLGLSPWEARALQAVVAEGPLAMGALAKALAIQPRSATSAVRALAQAGLVARRIDPQDRRLVLVAATPAGRRTLAEVQRARRAAAQACFAHLRDPERRQLAGLLARLAEPAPPDPGGEPG</sequence>
<evidence type="ECO:0000256" key="2">
    <source>
        <dbReference type="ARBA" id="ARBA00023125"/>
    </source>
</evidence>
<dbReference type="SMART" id="SM00347">
    <property type="entry name" value="HTH_MARR"/>
    <property type="match status" value="1"/>
</dbReference>
<name>A0ABV6C2K6_9ACTN</name>
<gene>
    <name evidence="5" type="ORF">ACFFRE_07070</name>
</gene>
<reference evidence="5 6" key="1">
    <citation type="submission" date="2024-09" db="EMBL/GenBank/DDBJ databases">
        <authorList>
            <person name="Sun Q."/>
            <person name="Mori K."/>
        </authorList>
    </citation>
    <scope>NUCLEOTIDE SEQUENCE [LARGE SCALE GENOMIC DNA]</scope>
    <source>
        <strain evidence="5 6">JCM 15389</strain>
    </source>
</reference>
<evidence type="ECO:0000256" key="1">
    <source>
        <dbReference type="ARBA" id="ARBA00023015"/>
    </source>
</evidence>
<dbReference type="RefSeq" id="WP_248106757.1">
    <property type="nucleotide sequence ID" value="NZ_JAKHEX010000006.1"/>
</dbReference>
<keyword evidence="2" id="KW-0238">DNA-binding</keyword>
<organism evidence="5 6">
    <name type="scientific">Aciditerrimonas ferrireducens</name>
    <dbReference type="NCBI Taxonomy" id="667306"/>
    <lineage>
        <taxon>Bacteria</taxon>
        <taxon>Bacillati</taxon>
        <taxon>Actinomycetota</taxon>
        <taxon>Acidimicrobiia</taxon>
        <taxon>Acidimicrobiales</taxon>
        <taxon>Acidimicrobiaceae</taxon>
        <taxon>Aciditerrimonas</taxon>
    </lineage>
</organism>
<comment type="caution">
    <text evidence="5">The sequence shown here is derived from an EMBL/GenBank/DDBJ whole genome shotgun (WGS) entry which is preliminary data.</text>
</comment>
<dbReference type="SUPFAM" id="SSF46785">
    <property type="entry name" value="Winged helix' DNA-binding domain"/>
    <property type="match status" value="1"/>
</dbReference>
<proteinExistence type="predicted"/>
<dbReference type="PANTHER" id="PTHR33164">
    <property type="entry name" value="TRANSCRIPTIONAL REGULATOR, MARR FAMILY"/>
    <property type="match status" value="1"/>
</dbReference>
<keyword evidence="1" id="KW-0805">Transcription regulation</keyword>
<dbReference type="InterPro" id="IPR036388">
    <property type="entry name" value="WH-like_DNA-bd_sf"/>
</dbReference>
<dbReference type="EMBL" id="JBHLYQ010000056">
    <property type="protein sequence ID" value="MFC0081907.1"/>
    <property type="molecule type" value="Genomic_DNA"/>
</dbReference>
<accession>A0ABV6C2K6</accession>
<feature type="domain" description="HTH marR-type" evidence="4">
    <location>
        <begin position="15"/>
        <end position="147"/>
    </location>
</feature>
<keyword evidence="6" id="KW-1185">Reference proteome</keyword>
<dbReference type="PANTHER" id="PTHR33164:SF43">
    <property type="entry name" value="HTH-TYPE TRANSCRIPTIONAL REPRESSOR YETL"/>
    <property type="match status" value="1"/>
</dbReference>
<evidence type="ECO:0000313" key="6">
    <source>
        <dbReference type="Proteomes" id="UP001589788"/>
    </source>
</evidence>
<dbReference type="InterPro" id="IPR023187">
    <property type="entry name" value="Tscrpt_reg_MarR-type_CS"/>
</dbReference>
<protein>
    <submittedName>
        <fullName evidence="5">MarR family winged helix-turn-helix transcriptional regulator</fullName>
    </submittedName>
</protein>
<evidence type="ECO:0000259" key="4">
    <source>
        <dbReference type="PROSITE" id="PS50995"/>
    </source>
</evidence>
<dbReference type="PROSITE" id="PS01117">
    <property type="entry name" value="HTH_MARR_1"/>
    <property type="match status" value="1"/>
</dbReference>
<keyword evidence="3" id="KW-0804">Transcription</keyword>
<dbReference type="PROSITE" id="PS50995">
    <property type="entry name" value="HTH_MARR_2"/>
    <property type="match status" value="1"/>
</dbReference>
<dbReference type="Pfam" id="PF12802">
    <property type="entry name" value="MarR_2"/>
    <property type="match status" value="1"/>
</dbReference>